<gene>
    <name evidence="2" type="ORF">BZ3500_MVSOF-1268-A1-R1_CHR6-3G08984</name>
</gene>
<feature type="chain" id="PRO_5030060043" evidence="1">
    <location>
        <begin position="24"/>
        <end position="188"/>
    </location>
</feature>
<dbReference type="OrthoDB" id="2540335at2759"/>
<accession>A0A2X0KM52</accession>
<evidence type="ECO:0000256" key="1">
    <source>
        <dbReference type="SAM" id="SignalP"/>
    </source>
</evidence>
<evidence type="ECO:0000313" key="3">
    <source>
        <dbReference type="Proteomes" id="UP000249723"/>
    </source>
</evidence>
<dbReference type="Proteomes" id="UP000249723">
    <property type="component" value="Unassembled WGS sequence"/>
</dbReference>
<evidence type="ECO:0000313" key="2">
    <source>
        <dbReference type="EMBL" id="SCZ93917.1"/>
    </source>
</evidence>
<dbReference type="EMBL" id="FMWP01000048">
    <property type="protein sequence ID" value="SCZ93917.1"/>
    <property type="molecule type" value="Genomic_DNA"/>
</dbReference>
<organism evidence="2 3">
    <name type="scientific">Microbotryum saponariae</name>
    <dbReference type="NCBI Taxonomy" id="289078"/>
    <lineage>
        <taxon>Eukaryota</taxon>
        <taxon>Fungi</taxon>
        <taxon>Dikarya</taxon>
        <taxon>Basidiomycota</taxon>
        <taxon>Pucciniomycotina</taxon>
        <taxon>Microbotryomycetes</taxon>
        <taxon>Microbotryales</taxon>
        <taxon>Microbotryaceae</taxon>
        <taxon>Microbotryum</taxon>
    </lineage>
</organism>
<protein>
    <submittedName>
        <fullName evidence="2">BZ3500_MvSof-1268-A1-R1_Chr6-3g08984 protein</fullName>
    </submittedName>
</protein>
<reference evidence="3" key="1">
    <citation type="submission" date="2016-10" db="EMBL/GenBank/DDBJ databases">
        <authorList>
            <person name="Jeantristanb JTB J.-T."/>
            <person name="Ricardo R."/>
        </authorList>
    </citation>
    <scope>NUCLEOTIDE SEQUENCE [LARGE SCALE GENOMIC DNA]</scope>
</reference>
<dbReference type="STRING" id="289078.A0A2X0KM52"/>
<dbReference type="AlphaFoldDB" id="A0A2X0KM52"/>
<proteinExistence type="predicted"/>
<keyword evidence="3" id="KW-1185">Reference proteome</keyword>
<sequence length="188" mass="19116">MYFIAPSVCTFLVGLGILASCAGTGGPVGAGAGGAGAADAGANASGGGTGPQDLVASSGRELYRSLQAGASDSHKKSFSSYNVTTSHSRASLVSAYTDSPVTVSSELFDIASNASRSEAIPKYLSIAFECVGFTHLREELSLRILCSAVAVIDTAELDLRGLDRLKASSTPAMPNKPKPSRACLVRPG</sequence>
<feature type="signal peptide" evidence="1">
    <location>
        <begin position="1"/>
        <end position="23"/>
    </location>
</feature>
<keyword evidence="1" id="KW-0732">Signal</keyword>
<name>A0A2X0KM52_9BASI</name>